<dbReference type="InterPro" id="IPR017830">
    <property type="entry name" value="SQase_HpnE"/>
</dbReference>
<protein>
    <recommendedName>
        <fullName evidence="1">Amine oxidase domain-containing protein</fullName>
    </recommendedName>
</protein>
<dbReference type="PANTHER" id="PTHR42923">
    <property type="entry name" value="PROTOPORPHYRINOGEN OXIDASE"/>
    <property type="match status" value="1"/>
</dbReference>
<dbReference type="RefSeq" id="WP_110439064.1">
    <property type="nucleotide sequence ID" value="NZ_CP046393.1"/>
</dbReference>
<evidence type="ECO:0000313" key="3">
    <source>
        <dbReference type="Proteomes" id="UP000247565"/>
    </source>
</evidence>
<dbReference type="AlphaFoldDB" id="A0A318N1C3"/>
<proteinExistence type="predicted"/>
<evidence type="ECO:0000313" key="2">
    <source>
        <dbReference type="EMBL" id="PXZ00141.1"/>
    </source>
</evidence>
<comment type="caution">
    <text evidence="2">The sequence shown here is derived from an EMBL/GenBank/DDBJ whole genome shotgun (WGS) entry which is preliminary data.</text>
</comment>
<dbReference type="EMBL" id="QGLT01000003">
    <property type="protein sequence ID" value="PXZ00141.1"/>
    <property type="molecule type" value="Genomic_DNA"/>
</dbReference>
<gene>
    <name evidence="2" type="ORF">DK869_05750</name>
</gene>
<name>A0A318N1C3_9PROT</name>
<dbReference type="Proteomes" id="UP000247565">
    <property type="component" value="Unassembled WGS sequence"/>
</dbReference>
<dbReference type="OrthoDB" id="7849608at2"/>
<dbReference type="Pfam" id="PF01593">
    <property type="entry name" value="Amino_oxidase"/>
    <property type="match status" value="1"/>
</dbReference>
<organism evidence="2 3">
    <name type="scientific">Commensalibacter melissae</name>
    <dbReference type="NCBI Taxonomy" id="2070537"/>
    <lineage>
        <taxon>Bacteria</taxon>
        <taxon>Pseudomonadati</taxon>
        <taxon>Pseudomonadota</taxon>
        <taxon>Alphaproteobacteria</taxon>
        <taxon>Acetobacterales</taxon>
        <taxon>Acetobacteraceae</taxon>
    </lineage>
</organism>
<dbReference type="NCBIfam" id="TIGR03467">
    <property type="entry name" value="HpnE"/>
    <property type="match status" value="1"/>
</dbReference>
<dbReference type="GO" id="GO:0016491">
    <property type="term" value="F:oxidoreductase activity"/>
    <property type="evidence" value="ECO:0007669"/>
    <property type="project" value="InterPro"/>
</dbReference>
<feature type="domain" description="Amine oxidase" evidence="1">
    <location>
        <begin position="13"/>
        <end position="429"/>
    </location>
</feature>
<dbReference type="InterPro" id="IPR050464">
    <property type="entry name" value="Zeta_carotene_desat/Oxidored"/>
</dbReference>
<dbReference type="Gene3D" id="3.50.50.60">
    <property type="entry name" value="FAD/NAD(P)-binding domain"/>
    <property type="match status" value="2"/>
</dbReference>
<dbReference type="SUPFAM" id="SSF51905">
    <property type="entry name" value="FAD/NAD(P)-binding domain"/>
    <property type="match status" value="1"/>
</dbReference>
<accession>A0A318N1C3</accession>
<sequence length="429" mass="47654">MAKKHIHIIGGGLAGLSAAVFLSSRTDAQIALYEGSPTFGGRARSFYDSKLDRLIDNGNHLILSGNDAVFDYLNKIDSMNSLTSSGIPLFPFFDLDENKHWDVSLSNGRFPWWLFSKNRRVPGFKLPELMALWHLIKANHSQTVADCLVNGEFSRRLLKPFAISVLNTSCEVGSAILLGSVVRQSLLKGGKACVPYFPKKGLSETFVKPALSLIKLQGGKIHATSRLSELHRQDGYVDYFIVNNEKIELNSEDQVILAVNPYTARQVLSPILPDIPLPDEFESILNLHYKVDFALQMKGSVEKARFIGVIGGISEWIFVKDGVISVTVSAANRFTGSDPENLSKLIWQEIRKTLEPFLFSPLPEYVPSYRLLWEKRASFAATIEQNKRRPSCYTICPNLFLAGDWTATGLPSTIEGAIRSGYKAAQAIL</sequence>
<reference evidence="2 3" key="1">
    <citation type="submission" date="2018-05" db="EMBL/GenBank/DDBJ databases">
        <title>Reference genomes for bee gut microbiota database.</title>
        <authorList>
            <person name="Ellegaard K.M."/>
        </authorList>
    </citation>
    <scope>NUCLEOTIDE SEQUENCE [LARGE SCALE GENOMIC DNA]</scope>
    <source>
        <strain evidence="2 3">ESL0284</strain>
    </source>
</reference>
<keyword evidence="3" id="KW-1185">Reference proteome</keyword>
<evidence type="ECO:0000259" key="1">
    <source>
        <dbReference type="Pfam" id="PF01593"/>
    </source>
</evidence>
<dbReference type="InterPro" id="IPR036188">
    <property type="entry name" value="FAD/NAD-bd_sf"/>
</dbReference>
<dbReference type="Gene3D" id="3.90.660.10">
    <property type="match status" value="1"/>
</dbReference>
<dbReference type="InterPro" id="IPR002937">
    <property type="entry name" value="Amino_oxidase"/>
</dbReference>